<dbReference type="PANTHER" id="PTHR47510:SF3">
    <property type="entry name" value="ENDO_EXONUCLEASE_PHOSPHATASE DOMAIN-CONTAINING PROTEIN"/>
    <property type="match status" value="1"/>
</dbReference>
<dbReference type="Proteomes" id="UP000694546">
    <property type="component" value="Chromosome 12"/>
</dbReference>
<evidence type="ECO:0000259" key="2">
    <source>
        <dbReference type="PROSITE" id="PS50878"/>
    </source>
</evidence>
<name>A0A8C5C126_GADMO</name>
<dbReference type="InterPro" id="IPR015095">
    <property type="entry name" value="AlkB_hom8_N"/>
</dbReference>
<dbReference type="SUPFAM" id="SSF56219">
    <property type="entry name" value="DNase I-like"/>
    <property type="match status" value="1"/>
</dbReference>
<dbReference type="InterPro" id="IPR043502">
    <property type="entry name" value="DNA/RNA_pol_sf"/>
</dbReference>
<accession>A0A8C5C126</accession>
<proteinExistence type="predicted"/>
<dbReference type="Gene3D" id="3.60.10.10">
    <property type="entry name" value="Endonuclease/exonuclease/phosphatase"/>
    <property type="match status" value="1"/>
</dbReference>
<evidence type="ECO:0000256" key="1">
    <source>
        <dbReference type="SAM" id="Phobius"/>
    </source>
</evidence>
<reference evidence="3" key="2">
    <citation type="submission" date="2025-09" db="UniProtKB">
        <authorList>
            <consortium name="Ensembl"/>
        </authorList>
    </citation>
    <scope>IDENTIFICATION</scope>
</reference>
<keyword evidence="1" id="KW-1133">Transmembrane helix</keyword>
<dbReference type="GeneTree" id="ENSGT01020000230367"/>
<dbReference type="InterPro" id="IPR000477">
    <property type="entry name" value="RT_dom"/>
</dbReference>
<dbReference type="CDD" id="cd01650">
    <property type="entry name" value="RT_nLTR_like"/>
    <property type="match status" value="1"/>
</dbReference>
<dbReference type="Ensembl" id="ENSGMOT00000076385.1">
    <property type="protein sequence ID" value="ENSGMOP00000054280.1"/>
    <property type="gene ID" value="ENSGMOG00000028976.1"/>
</dbReference>
<dbReference type="GO" id="GO:0016706">
    <property type="term" value="F:2-oxoglutarate-dependent dioxygenase activity"/>
    <property type="evidence" value="ECO:0007669"/>
    <property type="project" value="InterPro"/>
</dbReference>
<protein>
    <recommendedName>
        <fullName evidence="2">Reverse transcriptase domain-containing protein</fullName>
    </recommendedName>
</protein>
<keyword evidence="4" id="KW-1185">Reference proteome</keyword>
<dbReference type="PANTHER" id="PTHR47510">
    <property type="entry name" value="REVERSE TRANSCRIPTASE DOMAIN-CONTAINING PROTEIN"/>
    <property type="match status" value="1"/>
</dbReference>
<dbReference type="OMA" id="DIANCCV"/>
<feature type="domain" description="Reverse transcriptase" evidence="2">
    <location>
        <begin position="554"/>
        <end position="821"/>
    </location>
</feature>
<dbReference type="AlphaFoldDB" id="A0A8C5C126"/>
<sequence length="969" mass="109264">MVALTMAPHALRSFMFIIVFIVSFFVRTALSLIQYDRLALLEIRSSLKTEFFSAYRSACCDSFVLPPVCLPIRRRKRKKRGKRAGILCRSRTRYCNPPLPSILLANVQSLDNKLDELHARIKFQRDIANCCVLAFTETWLDPMVPDSAVTPTGFSIYRQDRTSESGKKRGGGVCLMVNSRWGSDVAALSAHCSPDLELLSIKVRPFYLPREFSSVIVTAVYIPPQADKTCALEELYRVINGLEDAHPEAVSIVVGDFNRTNMKKVLPKYYQHINFPTRGDQILDHCYSQIPKCYKPLPRPAFGKSDHTSIMLIPTYRQRLKQEKPVSRAVQRWSAEAISTLQDCFDTTDWQMFFVAADGDINEYTDSVSSYISKCIDDVVPRVSVRTFPNQKPWVNGNVRAKLKARSSAFNSGDQEALGKSRCDLRTAIRDAKREYRDKLESTYLSSDPRRLWGGLRHITGYKGRNSSDDQPAASLPDDLNTFYGRFEATNPLPSARLAEDQDDYTLSLTVADVRRELQRVNPRKSSGPDGVPGRVLRGCADQLAEVFTSIFNLSLHLSEVPTCFKQATIIPIPKKTSVTCLNDYRPVALTSTIMKCFERLVRTHICSTLPNTLDPFQFAYRPNRSTDDAIALATHANLSHLEKSNTYVRMLFVDCSSAFNTIVPAKLVPKLRGLGLKTPLCNWILDFLTSRPQVVRMGNHTSSSLTLSTGAPQGCVLSPLLYSLYTHDCVATHSSNIILKFADDTTILGLISNNDETAYRDEVRVLAEWCQDNNLSLNVCKTKEMIVDFRKLQRGGQDPIHIEGAEVERVSNFKFLGVYIKDDLTWSMQAGSAVKTAQKRLYFLRRLKKFGMSSKTLTNFYRCTIESILSGCITAWYGSCSAADRKALQRVVKTAERITGSHLPSVQGIYNSRCLRKAKKILKDNSHPGYGLFSLLPSGRRYRSIRTRTTRLTNSFFPLAVRLLNQKH</sequence>
<dbReference type="PROSITE" id="PS50878">
    <property type="entry name" value="RT_POL"/>
    <property type="match status" value="1"/>
</dbReference>
<dbReference type="Pfam" id="PF09004">
    <property type="entry name" value="ALKBH8_N"/>
    <property type="match status" value="1"/>
</dbReference>
<evidence type="ECO:0000313" key="3">
    <source>
        <dbReference type="Ensembl" id="ENSGMOP00000054280.1"/>
    </source>
</evidence>
<keyword evidence="1" id="KW-0812">Transmembrane</keyword>
<evidence type="ECO:0000313" key="4">
    <source>
        <dbReference type="Proteomes" id="UP000694546"/>
    </source>
</evidence>
<dbReference type="InterPro" id="IPR036691">
    <property type="entry name" value="Endo/exonu/phosph_ase_sf"/>
</dbReference>
<dbReference type="SUPFAM" id="SSF56672">
    <property type="entry name" value="DNA/RNA polymerases"/>
    <property type="match status" value="1"/>
</dbReference>
<organism evidence="3 4">
    <name type="scientific">Gadus morhua</name>
    <name type="common">Atlantic cod</name>
    <dbReference type="NCBI Taxonomy" id="8049"/>
    <lineage>
        <taxon>Eukaryota</taxon>
        <taxon>Metazoa</taxon>
        <taxon>Chordata</taxon>
        <taxon>Craniata</taxon>
        <taxon>Vertebrata</taxon>
        <taxon>Euteleostomi</taxon>
        <taxon>Actinopterygii</taxon>
        <taxon>Neopterygii</taxon>
        <taxon>Teleostei</taxon>
        <taxon>Neoteleostei</taxon>
        <taxon>Acanthomorphata</taxon>
        <taxon>Zeiogadaria</taxon>
        <taxon>Gadariae</taxon>
        <taxon>Gadiformes</taxon>
        <taxon>Gadoidei</taxon>
        <taxon>Gadidae</taxon>
        <taxon>Gadus</taxon>
    </lineage>
</organism>
<dbReference type="Pfam" id="PF00078">
    <property type="entry name" value="RVT_1"/>
    <property type="match status" value="1"/>
</dbReference>
<feature type="transmembrane region" description="Helical" evidence="1">
    <location>
        <begin position="12"/>
        <end position="33"/>
    </location>
</feature>
<reference evidence="3" key="1">
    <citation type="submission" date="2025-08" db="UniProtKB">
        <authorList>
            <consortium name="Ensembl"/>
        </authorList>
    </citation>
    <scope>IDENTIFICATION</scope>
</reference>
<keyword evidence="1" id="KW-0472">Membrane</keyword>
<dbReference type="GO" id="GO:0008168">
    <property type="term" value="F:methyltransferase activity"/>
    <property type="evidence" value="ECO:0007669"/>
    <property type="project" value="InterPro"/>
</dbReference>